<gene>
    <name evidence="5" type="ORF">H634G_02601</name>
</gene>
<comment type="similarity">
    <text evidence="1">Belongs to the aldo/keto reductase family.</text>
</comment>
<proteinExistence type="inferred from homology"/>
<dbReference type="PRINTS" id="PR00069">
    <property type="entry name" value="ALDKETRDTASE"/>
</dbReference>
<keyword evidence="2" id="KW-0521">NADP</keyword>
<dbReference type="Proteomes" id="UP000054544">
    <property type="component" value="Unassembled WGS sequence"/>
</dbReference>
<feature type="domain" description="NADP-dependent oxidoreductase" evidence="4">
    <location>
        <begin position="24"/>
        <end position="122"/>
    </location>
</feature>
<dbReference type="SUPFAM" id="SSF51430">
    <property type="entry name" value="NAD(P)-linked oxidoreductase"/>
    <property type="match status" value="1"/>
</dbReference>
<dbReference type="PANTHER" id="PTHR43827:SF3">
    <property type="entry name" value="NADP-DEPENDENT OXIDOREDUCTASE DOMAIN-CONTAINING PROTEIN"/>
    <property type="match status" value="1"/>
</dbReference>
<dbReference type="Gene3D" id="3.20.20.100">
    <property type="entry name" value="NADP-dependent oxidoreductase domain"/>
    <property type="match status" value="1"/>
</dbReference>
<dbReference type="InterPro" id="IPR036812">
    <property type="entry name" value="NAD(P)_OxRdtase_dom_sf"/>
</dbReference>
<organism evidence="5 6">
    <name type="scientific">Metarhizium anisopliae BRIP 53293</name>
    <dbReference type="NCBI Taxonomy" id="1291518"/>
    <lineage>
        <taxon>Eukaryota</taxon>
        <taxon>Fungi</taxon>
        <taxon>Dikarya</taxon>
        <taxon>Ascomycota</taxon>
        <taxon>Pezizomycotina</taxon>
        <taxon>Sordariomycetes</taxon>
        <taxon>Hypocreomycetidae</taxon>
        <taxon>Hypocreales</taxon>
        <taxon>Clavicipitaceae</taxon>
        <taxon>Metarhizium</taxon>
    </lineage>
</organism>
<sequence length="123" mass="13917">MHRQSFTSNAAYKPDGKGPFDQPLVDILKKAIGAGFSHIDCADAYGTEEDLRVAIRECGVPRERLFITTKVQDNVFNIPQAIDDSLRKLQLSYVDMCLIHAPFFAKNDEDLQKAWKDMEQVKA</sequence>
<dbReference type="GO" id="GO:0016616">
    <property type="term" value="F:oxidoreductase activity, acting on the CH-OH group of donors, NAD or NADP as acceptor"/>
    <property type="evidence" value="ECO:0007669"/>
    <property type="project" value="UniProtKB-ARBA"/>
</dbReference>
<dbReference type="EMBL" id="KE384724">
    <property type="protein sequence ID" value="KJK82407.1"/>
    <property type="molecule type" value="Genomic_DNA"/>
</dbReference>
<evidence type="ECO:0000313" key="5">
    <source>
        <dbReference type="EMBL" id="KJK82407.1"/>
    </source>
</evidence>
<evidence type="ECO:0000256" key="1">
    <source>
        <dbReference type="ARBA" id="ARBA00007905"/>
    </source>
</evidence>
<dbReference type="AlphaFoldDB" id="A0A0D9P815"/>
<dbReference type="STRING" id="1291518.A0A0D9P815"/>
<evidence type="ECO:0000256" key="3">
    <source>
        <dbReference type="ARBA" id="ARBA00023002"/>
    </source>
</evidence>
<reference evidence="6" key="1">
    <citation type="journal article" date="2014" name="BMC Genomics">
        <title>The genome sequence of the biocontrol fungus Metarhizium anisopliae and comparative genomics of Metarhizium species.</title>
        <authorList>
            <person name="Pattemore J.A."/>
            <person name="Hane J.K."/>
            <person name="Williams A.H."/>
            <person name="Wilson B.A."/>
            <person name="Stodart B.J."/>
            <person name="Ash G.J."/>
        </authorList>
    </citation>
    <scope>NUCLEOTIDE SEQUENCE [LARGE SCALE GENOMIC DNA]</scope>
    <source>
        <strain evidence="6">BRIP 53293</strain>
    </source>
</reference>
<dbReference type="Pfam" id="PF00248">
    <property type="entry name" value="Aldo_ket_red"/>
    <property type="match status" value="1"/>
</dbReference>
<keyword evidence="3" id="KW-0560">Oxidoreductase</keyword>
<evidence type="ECO:0000256" key="2">
    <source>
        <dbReference type="ARBA" id="ARBA00022857"/>
    </source>
</evidence>
<name>A0A0D9P815_METAN</name>
<evidence type="ECO:0000313" key="6">
    <source>
        <dbReference type="Proteomes" id="UP000054544"/>
    </source>
</evidence>
<dbReference type="PANTHER" id="PTHR43827">
    <property type="entry name" value="2,5-DIKETO-D-GLUCONIC ACID REDUCTASE"/>
    <property type="match status" value="1"/>
</dbReference>
<dbReference type="InterPro" id="IPR023210">
    <property type="entry name" value="NADP_OxRdtase_dom"/>
</dbReference>
<evidence type="ECO:0000259" key="4">
    <source>
        <dbReference type="Pfam" id="PF00248"/>
    </source>
</evidence>
<dbReference type="InterPro" id="IPR020471">
    <property type="entry name" value="AKR"/>
</dbReference>
<keyword evidence="6" id="KW-1185">Reference proteome</keyword>
<accession>A0A0D9P815</accession>
<protein>
    <recommendedName>
        <fullName evidence="4">NADP-dependent oxidoreductase domain-containing protein</fullName>
    </recommendedName>
</protein>